<evidence type="ECO:0000313" key="3">
    <source>
        <dbReference type="Proteomes" id="UP000800096"/>
    </source>
</evidence>
<proteinExistence type="predicted"/>
<dbReference type="AlphaFoldDB" id="A0A6A5QXN6"/>
<reference evidence="2" key="1">
    <citation type="journal article" date="2020" name="Stud. Mycol.">
        <title>101 Dothideomycetes genomes: a test case for predicting lifestyles and emergence of pathogens.</title>
        <authorList>
            <person name="Haridas S."/>
            <person name="Albert R."/>
            <person name="Binder M."/>
            <person name="Bloem J."/>
            <person name="Labutti K."/>
            <person name="Salamov A."/>
            <person name="Andreopoulos B."/>
            <person name="Baker S."/>
            <person name="Barry K."/>
            <person name="Bills G."/>
            <person name="Bluhm B."/>
            <person name="Cannon C."/>
            <person name="Castanera R."/>
            <person name="Culley D."/>
            <person name="Daum C."/>
            <person name="Ezra D."/>
            <person name="Gonzalez J."/>
            <person name="Henrissat B."/>
            <person name="Kuo A."/>
            <person name="Liang C."/>
            <person name="Lipzen A."/>
            <person name="Lutzoni F."/>
            <person name="Magnuson J."/>
            <person name="Mondo S."/>
            <person name="Nolan M."/>
            <person name="Ohm R."/>
            <person name="Pangilinan J."/>
            <person name="Park H.-J."/>
            <person name="Ramirez L."/>
            <person name="Alfaro M."/>
            <person name="Sun H."/>
            <person name="Tritt A."/>
            <person name="Yoshinaga Y."/>
            <person name="Zwiers L.-H."/>
            <person name="Turgeon B."/>
            <person name="Goodwin S."/>
            <person name="Spatafora J."/>
            <person name="Crous P."/>
            <person name="Grigoriev I."/>
        </authorList>
    </citation>
    <scope>NUCLEOTIDE SEQUENCE</scope>
    <source>
        <strain evidence="2">HMLAC05119</strain>
    </source>
</reference>
<evidence type="ECO:0000313" key="2">
    <source>
        <dbReference type="EMBL" id="KAF1920192.1"/>
    </source>
</evidence>
<organism evidence="2 3">
    <name type="scientific">Ampelomyces quisqualis</name>
    <name type="common">Powdery mildew agent</name>
    <dbReference type="NCBI Taxonomy" id="50730"/>
    <lineage>
        <taxon>Eukaryota</taxon>
        <taxon>Fungi</taxon>
        <taxon>Dikarya</taxon>
        <taxon>Ascomycota</taxon>
        <taxon>Pezizomycotina</taxon>
        <taxon>Dothideomycetes</taxon>
        <taxon>Pleosporomycetidae</taxon>
        <taxon>Pleosporales</taxon>
        <taxon>Pleosporineae</taxon>
        <taxon>Phaeosphaeriaceae</taxon>
        <taxon>Ampelomyces</taxon>
    </lineage>
</organism>
<sequence>MAQSIKLKGLIEGLGLIEGYERERMQRISFILGTAFLQFRLATWHMSISSIEAAAENKQILITEDNNKTSRWNGWWLPFPSELPYMDDARNKAAVLTTMACYDTGCMSLLATQLVEGLEILLEEVVLRRKSYNRSTTVRFTNNLMDLNDHDFWVIRATSHLTGQQWTMHLTGAQYNIHNEWCGMPWADFCKIHVHRILAIKPFGTLHKYAKTIAQTKTVKGMETDVQLQAVQAFHDAVDPAMKKKGLVWSNILFKNDDDFARHTEKILRVGNKAVQKYVETTQLTKRRQKAERYEKRHREEVAAEEKKICEEVLGYQPQFFERVVSGVTWRMSDHLPPASEGLQEGVEVLKDESAENVEDN</sequence>
<keyword evidence="3" id="KW-1185">Reference proteome</keyword>
<feature type="region of interest" description="Disordered" evidence="1">
    <location>
        <begin position="336"/>
        <end position="361"/>
    </location>
</feature>
<dbReference type="OrthoDB" id="432970at2759"/>
<evidence type="ECO:0000256" key="1">
    <source>
        <dbReference type="SAM" id="MobiDB-lite"/>
    </source>
</evidence>
<dbReference type="Proteomes" id="UP000800096">
    <property type="component" value="Unassembled WGS sequence"/>
</dbReference>
<gene>
    <name evidence="2" type="ORF">BDU57DRAFT_6225</name>
</gene>
<dbReference type="EMBL" id="ML979132">
    <property type="protein sequence ID" value="KAF1920192.1"/>
    <property type="molecule type" value="Genomic_DNA"/>
</dbReference>
<accession>A0A6A5QXN6</accession>
<protein>
    <submittedName>
        <fullName evidence="2">Uncharacterized protein</fullName>
    </submittedName>
</protein>
<name>A0A6A5QXN6_AMPQU</name>